<dbReference type="STRING" id="83765.SAMN05660284_00355"/>
<dbReference type="SUPFAM" id="SSF55469">
    <property type="entry name" value="FMN-dependent nitroreductase-like"/>
    <property type="match status" value="1"/>
</dbReference>
<organism evidence="3 4">
    <name type="scientific">Formivibrio citricus</name>
    <dbReference type="NCBI Taxonomy" id="83765"/>
    <lineage>
        <taxon>Bacteria</taxon>
        <taxon>Pseudomonadati</taxon>
        <taxon>Pseudomonadota</taxon>
        <taxon>Betaproteobacteria</taxon>
        <taxon>Neisseriales</taxon>
        <taxon>Chitinibacteraceae</taxon>
        <taxon>Formivibrio</taxon>
    </lineage>
</organism>
<name>A0A1I4VRY4_9NEIS</name>
<proteinExistence type="predicted"/>
<feature type="domain" description="Nitroreductase" evidence="2">
    <location>
        <begin position="64"/>
        <end position="239"/>
    </location>
</feature>
<dbReference type="PANTHER" id="PTHR43745:SF2">
    <property type="entry name" value="NITROREDUCTASE MJ1384-RELATED"/>
    <property type="match status" value="1"/>
</dbReference>
<dbReference type="Proteomes" id="UP000242869">
    <property type="component" value="Unassembled WGS sequence"/>
</dbReference>
<dbReference type="PANTHER" id="PTHR43745">
    <property type="entry name" value="NITROREDUCTASE MJ1384-RELATED"/>
    <property type="match status" value="1"/>
</dbReference>
<evidence type="ECO:0000313" key="4">
    <source>
        <dbReference type="Proteomes" id="UP000242869"/>
    </source>
</evidence>
<keyword evidence="4" id="KW-1185">Reference proteome</keyword>
<reference evidence="4" key="1">
    <citation type="submission" date="2016-10" db="EMBL/GenBank/DDBJ databases">
        <authorList>
            <person name="Varghese N."/>
            <person name="Submissions S."/>
        </authorList>
    </citation>
    <scope>NUCLEOTIDE SEQUENCE [LARGE SCALE GENOMIC DNA]</scope>
    <source>
        <strain evidence="4">DSM 6150</strain>
    </source>
</reference>
<dbReference type="Pfam" id="PF00881">
    <property type="entry name" value="Nitroreductase"/>
    <property type="match status" value="1"/>
</dbReference>
<dbReference type="InterPro" id="IPR029479">
    <property type="entry name" value="Nitroreductase"/>
</dbReference>
<protein>
    <submittedName>
        <fullName evidence="3">SagB-type dehydrogenase domain-containing protein</fullName>
    </submittedName>
</protein>
<dbReference type="RefSeq" id="WP_218142604.1">
    <property type="nucleotide sequence ID" value="NZ_FOVE01000002.1"/>
</dbReference>
<dbReference type="NCBIfam" id="TIGR03605">
    <property type="entry name" value="antibiot_sagB"/>
    <property type="match status" value="1"/>
</dbReference>
<gene>
    <name evidence="3" type="ORF">SAMN05660284_00355</name>
</gene>
<evidence type="ECO:0000313" key="3">
    <source>
        <dbReference type="EMBL" id="SFN04051.1"/>
    </source>
</evidence>
<evidence type="ECO:0000259" key="2">
    <source>
        <dbReference type="Pfam" id="PF00881"/>
    </source>
</evidence>
<sequence length="240" mass="25730">MKADKRTCTPPHRFTDFNWLRLCCRVMLAGGLLLGSAAHADEGLLVRLPAPRLSGTVPLESVLQQRQSVREFRKARLTLAEVSQLLWAAQGITRTGGRRTAPSAGALYPLELYLVAGQVEGLAAGVYRYDPARHGLSSVQNGDARERLAKAAVGQSSVKKAPVVLAIAGVYARTAGKYGARAERYVWIEAGHAGQNVYLQAQTLGLGTVMVGAFDDRAVQGILGLPPDHVPLALMPVGRR</sequence>
<feature type="chain" id="PRO_5017261483" evidence="1">
    <location>
        <begin position="41"/>
        <end position="240"/>
    </location>
</feature>
<accession>A0A1I4VRY4</accession>
<dbReference type="GO" id="GO:0016491">
    <property type="term" value="F:oxidoreductase activity"/>
    <property type="evidence" value="ECO:0007669"/>
    <property type="project" value="InterPro"/>
</dbReference>
<dbReference type="AlphaFoldDB" id="A0A1I4VRY4"/>
<dbReference type="InterPro" id="IPR020051">
    <property type="entry name" value="SagB-type_dehydrogenase"/>
</dbReference>
<dbReference type="InterPro" id="IPR052544">
    <property type="entry name" value="Bacteriocin_Proc_Enz"/>
</dbReference>
<keyword evidence="1" id="KW-0732">Signal</keyword>
<dbReference type="CDD" id="cd02142">
    <property type="entry name" value="McbC_SagB-like_oxidoreductase"/>
    <property type="match status" value="1"/>
</dbReference>
<dbReference type="EMBL" id="FOVE01000002">
    <property type="protein sequence ID" value="SFN04051.1"/>
    <property type="molecule type" value="Genomic_DNA"/>
</dbReference>
<evidence type="ECO:0000256" key="1">
    <source>
        <dbReference type="SAM" id="SignalP"/>
    </source>
</evidence>
<dbReference type="InterPro" id="IPR000415">
    <property type="entry name" value="Nitroreductase-like"/>
</dbReference>
<feature type="signal peptide" evidence="1">
    <location>
        <begin position="1"/>
        <end position="40"/>
    </location>
</feature>
<dbReference type="Gene3D" id="3.40.109.10">
    <property type="entry name" value="NADH Oxidase"/>
    <property type="match status" value="1"/>
</dbReference>